<proteinExistence type="predicted"/>
<comment type="caution">
    <text evidence="4">The sequence shown here is derived from an EMBL/GenBank/DDBJ whole genome shotgun (WGS) entry which is preliminary data.</text>
</comment>
<feature type="region of interest" description="Disordered" evidence="1">
    <location>
        <begin position="1"/>
        <end position="21"/>
    </location>
</feature>
<feature type="domain" description="FecR protein" evidence="2">
    <location>
        <begin position="113"/>
        <end position="214"/>
    </location>
</feature>
<keyword evidence="4" id="KW-0472">Membrane</keyword>
<dbReference type="InterPro" id="IPR012373">
    <property type="entry name" value="Ferrdict_sens_TM"/>
</dbReference>
<dbReference type="InterPro" id="IPR006860">
    <property type="entry name" value="FecR"/>
</dbReference>
<dbReference type="PIRSF" id="PIRSF018266">
    <property type="entry name" value="FecR"/>
    <property type="match status" value="1"/>
</dbReference>
<dbReference type="RefSeq" id="WP_118831278.1">
    <property type="nucleotide sequence ID" value="NZ_CP030364.1"/>
</dbReference>
<organism evidence="4 5">
    <name type="scientific">Salinibacter ruber</name>
    <dbReference type="NCBI Taxonomy" id="146919"/>
    <lineage>
        <taxon>Bacteria</taxon>
        <taxon>Pseudomonadati</taxon>
        <taxon>Rhodothermota</taxon>
        <taxon>Rhodothermia</taxon>
        <taxon>Rhodothermales</taxon>
        <taxon>Salinibacteraceae</taxon>
        <taxon>Salinibacter</taxon>
    </lineage>
</organism>
<reference evidence="4" key="1">
    <citation type="submission" date="2022-08" db="EMBL/GenBank/DDBJ databases">
        <title>Genomic Encyclopedia of Type Strains, Phase V (KMG-V): Genome sequencing to study the core and pangenomes of soil and plant-associated prokaryotes.</title>
        <authorList>
            <person name="Whitman W."/>
        </authorList>
    </citation>
    <scope>NUCLEOTIDE SEQUENCE</scope>
    <source>
        <strain evidence="4">0</strain>
    </source>
</reference>
<feature type="region of interest" description="Disordered" evidence="1">
    <location>
        <begin position="59"/>
        <end position="81"/>
    </location>
</feature>
<feature type="compositionally biased region" description="Pro residues" evidence="1">
    <location>
        <begin position="1"/>
        <end position="12"/>
    </location>
</feature>
<feature type="compositionally biased region" description="Basic and acidic residues" evidence="1">
    <location>
        <begin position="70"/>
        <end position="81"/>
    </location>
</feature>
<keyword evidence="4" id="KW-0812">Transmembrane</keyword>
<dbReference type="EMBL" id="JANUAU010000004">
    <property type="protein sequence ID" value="MCS3677597.1"/>
    <property type="molecule type" value="Genomic_DNA"/>
</dbReference>
<gene>
    <name evidence="4" type="ORF">GGP71_001520</name>
</gene>
<protein>
    <submittedName>
        <fullName evidence="4">Transmembrane sensor</fullName>
    </submittedName>
</protein>
<feature type="domain" description="Protein FecR C-terminal" evidence="3">
    <location>
        <begin position="268"/>
        <end position="327"/>
    </location>
</feature>
<dbReference type="Pfam" id="PF16344">
    <property type="entry name" value="FecR_C"/>
    <property type="match status" value="1"/>
</dbReference>
<dbReference type="PANTHER" id="PTHR30273">
    <property type="entry name" value="PERIPLASMIC SIGNAL SENSOR AND SIGMA FACTOR ACTIVATOR FECR-RELATED"/>
    <property type="match status" value="1"/>
</dbReference>
<sequence length="336" mass="36420">MDPDTPPLPPELRPPDADATQDYERIWAALHRTDDAQASTYNVDAAWGDLADRLDLDDASQPAEAPAVDRPARPSDHDTDSRLLRPARTLAAAVLVLCAVAVGAWWWQQPVSVTTAAGEQTTVVLPDGSTVKLNGGTTLAYDRGFQSLPFVPAAQRRVQLTGEAFFEVDDGDRPFHVTTPNARVEVLGTTFDVRTRTGEDAPETTVTLTSGRVRLRPTAAPASAPDSGVVLSETGHASRVVADRVPTAPEAVDLKYVQAWRNGGFGIQNASLPTVLEELERRFGVLLFLRVPSADTAPMTLHYAADAELEDVLRDICVIQGLSYRKTSRGYELVRD</sequence>
<dbReference type="InterPro" id="IPR032508">
    <property type="entry name" value="FecR_C"/>
</dbReference>
<evidence type="ECO:0000256" key="1">
    <source>
        <dbReference type="SAM" id="MobiDB-lite"/>
    </source>
</evidence>
<evidence type="ECO:0000259" key="2">
    <source>
        <dbReference type="Pfam" id="PF04773"/>
    </source>
</evidence>
<dbReference type="Proteomes" id="UP001155027">
    <property type="component" value="Unassembled WGS sequence"/>
</dbReference>
<evidence type="ECO:0000313" key="4">
    <source>
        <dbReference type="EMBL" id="MCS3677597.1"/>
    </source>
</evidence>
<accession>A0A9X2TFL9</accession>
<dbReference type="GO" id="GO:0016989">
    <property type="term" value="F:sigma factor antagonist activity"/>
    <property type="evidence" value="ECO:0007669"/>
    <property type="project" value="TreeGrafter"/>
</dbReference>
<evidence type="ECO:0000313" key="5">
    <source>
        <dbReference type="Proteomes" id="UP001155027"/>
    </source>
</evidence>
<dbReference type="Gene3D" id="2.60.120.1440">
    <property type="match status" value="1"/>
</dbReference>
<evidence type="ECO:0000259" key="3">
    <source>
        <dbReference type="Pfam" id="PF16344"/>
    </source>
</evidence>
<dbReference type="Gene3D" id="3.55.50.30">
    <property type="match status" value="1"/>
</dbReference>
<dbReference type="Pfam" id="PF04773">
    <property type="entry name" value="FecR"/>
    <property type="match status" value="1"/>
</dbReference>
<dbReference type="PANTHER" id="PTHR30273:SF2">
    <property type="entry name" value="PROTEIN FECR"/>
    <property type="match status" value="1"/>
</dbReference>
<name>A0A9X2TFL9_9BACT</name>
<dbReference type="AlphaFoldDB" id="A0A9X2TFL9"/>